<dbReference type="EMBL" id="VXIS01000002">
    <property type="protein sequence ID" value="KAA8914915.1"/>
    <property type="molecule type" value="Genomic_DNA"/>
</dbReference>
<dbReference type="Pfam" id="PF13391">
    <property type="entry name" value="HNH_2"/>
    <property type="match status" value="1"/>
</dbReference>
<dbReference type="AlphaFoldDB" id="A0A5J5FC37"/>
<gene>
    <name evidence="2" type="ORF">FN846DRAFT_789443</name>
</gene>
<name>A0A5J5FC37_9PEZI</name>
<proteinExistence type="predicted"/>
<organism evidence="2 3">
    <name type="scientific">Sphaerosporella brunnea</name>
    <dbReference type="NCBI Taxonomy" id="1250544"/>
    <lineage>
        <taxon>Eukaryota</taxon>
        <taxon>Fungi</taxon>
        <taxon>Dikarya</taxon>
        <taxon>Ascomycota</taxon>
        <taxon>Pezizomycotina</taxon>
        <taxon>Pezizomycetes</taxon>
        <taxon>Pezizales</taxon>
        <taxon>Pyronemataceae</taxon>
        <taxon>Sphaerosporella</taxon>
    </lineage>
</organism>
<protein>
    <recommendedName>
        <fullName evidence="1">HNH nuclease domain-containing protein</fullName>
    </recommendedName>
</protein>
<accession>A0A5J5FC37</accession>
<keyword evidence="3" id="KW-1185">Reference proteome</keyword>
<dbReference type="Proteomes" id="UP000326924">
    <property type="component" value="Unassembled WGS sequence"/>
</dbReference>
<feature type="domain" description="HNH nuclease" evidence="1">
    <location>
        <begin position="142"/>
        <end position="232"/>
    </location>
</feature>
<dbReference type="OrthoDB" id="2104739at2759"/>
<evidence type="ECO:0000313" key="2">
    <source>
        <dbReference type="EMBL" id="KAA8914915.1"/>
    </source>
</evidence>
<comment type="caution">
    <text evidence="2">The sequence shown here is derived from an EMBL/GenBank/DDBJ whole genome shotgun (WGS) entry which is preliminary data.</text>
</comment>
<reference evidence="2 3" key="1">
    <citation type="submission" date="2019-09" db="EMBL/GenBank/DDBJ databases">
        <title>Draft genome of the ectomycorrhizal ascomycete Sphaerosporella brunnea.</title>
        <authorList>
            <consortium name="DOE Joint Genome Institute"/>
            <person name="Benucci G.M."/>
            <person name="Marozzi G."/>
            <person name="Antonielli L."/>
            <person name="Sanchez S."/>
            <person name="Marco P."/>
            <person name="Wang X."/>
            <person name="Falini L.B."/>
            <person name="Barry K."/>
            <person name="Haridas S."/>
            <person name="Lipzen A."/>
            <person name="Labutti K."/>
            <person name="Grigoriev I.V."/>
            <person name="Murat C."/>
            <person name="Martin F."/>
            <person name="Albertini E."/>
            <person name="Donnini D."/>
            <person name="Bonito G."/>
        </authorList>
    </citation>
    <scope>NUCLEOTIDE SEQUENCE [LARGE SCALE GENOMIC DNA]</scope>
    <source>
        <strain evidence="2 3">Sb_GMNB300</strain>
    </source>
</reference>
<sequence length="325" mass="36157">MDQSSQSSQASSLLSTCPSESFGFHNDCKADRVDGYAPKSNDDYTATLLRTLLDHKTVIGLGGFENLIDDIINTPDLSLLATHYMSAIFTPFKARGGTPSVLPTPRPGVSDGVEGIASEIVSQKRDQKNLKRMCLDRDGSRCMVTGFWDFDTFPTAVPNTITQAVHIIPFSLGNFGEVQRHSISTCWDAIYRMFPDIRNRINFSANSINETRNVMTMSENLQSTFGNFGFCFIATSRPNHYRIEKHKVPWDVVRDLPEYVTFTAHSGLHELPSPELLRVHAAITRVLHASGLAETIDDVLRERQMLGCFAEDGSTPVSRLFLGVF</sequence>
<evidence type="ECO:0000313" key="3">
    <source>
        <dbReference type="Proteomes" id="UP000326924"/>
    </source>
</evidence>
<evidence type="ECO:0000259" key="1">
    <source>
        <dbReference type="Pfam" id="PF13391"/>
    </source>
</evidence>
<dbReference type="InterPro" id="IPR003615">
    <property type="entry name" value="HNH_nuc"/>
</dbReference>
<dbReference type="InParanoid" id="A0A5J5FC37"/>